<feature type="transmembrane region" description="Helical" evidence="1">
    <location>
        <begin position="265"/>
        <end position="280"/>
    </location>
</feature>
<keyword evidence="1" id="KW-1133">Transmembrane helix</keyword>
<proteinExistence type="predicted"/>
<dbReference type="Proteomes" id="UP000759103">
    <property type="component" value="Unassembled WGS sequence"/>
</dbReference>
<dbReference type="RefSeq" id="WP_219750062.1">
    <property type="nucleotide sequence ID" value="NZ_JAHXZN010000008.1"/>
</dbReference>
<feature type="transmembrane region" description="Helical" evidence="1">
    <location>
        <begin position="135"/>
        <end position="165"/>
    </location>
</feature>
<keyword evidence="1" id="KW-0472">Membrane</keyword>
<feature type="transmembrane region" description="Helical" evidence="1">
    <location>
        <begin position="172"/>
        <end position="192"/>
    </location>
</feature>
<sequence>MVLYVACLPLSNGDVREHLLHWTAYLIEHGRFAALGDGFSEYAPPYLYLLSLGTLLAPLTGQLVAIKLVSIAGTLFLAGCMRWLLAAVVDRDTARRGALLLLVIPTVVANGPAWGQCDALYAGFVLVAVGGVARGRIALAMLATGVAVSFKLQAVFIAPLVLATLLASRGRWWTLAFLPSAFAAMMVPAWLAGRPALDLARLYVTQGEYFHDLARSVPNMWQVLRALAPNLPYGPGVVVGLIVAAIAVVLVALAARDRLDDPRRVLLVALTGAMLVPYVLPKMHNRYFFLADVLSFAYASASPSPRAARIAVLVQLASLLAYATFLVHLMGGAFVGALVMTCALIMTIREFDAKVAPLGTGLAVTPEIQGRTRPELRRRRPNTAR</sequence>
<evidence type="ECO:0000256" key="1">
    <source>
        <dbReference type="SAM" id="Phobius"/>
    </source>
</evidence>
<organism evidence="2 3">
    <name type="scientific">Sphingomonas citri</name>
    <dbReference type="NCBI Taxonomy" id="2862499"/>
    <lineage>
        <taxon>Bacteria</taxon>
        <taxon>Pseudomonadati</taxon>
        <taxon>Pseudomonadota</taxon>
        <taxon>Alphaproteobacteria</taxon>
        <taxon>Sphingomonadales</taxon>
        <taxon>Sphingomonadaceae</taxon>
        <taxon>Sphingomonas</taxon>
    </lineage>
</organism>
<feature type="transmembrane region" description="Helical" evidence="1">
    <location>
        <begin position="319"/>
        <end position="345"/>
    </location>
</feature>
<feature type="transmembrane region" description="Helical" evidence="1">
    <location>
        <begin position="97"/>
        <end position="115"/>
    </location>
</feature>
<evidence type="ECO:0000313" key="2">
    <source>
        <dbReference type="EMBL" id="MBW6532540.1"/>
    </source>
</evidence>
<feature type="transmembrane region" description="Helical" evidence="1">
    <location>
        <begin position="233"/>
        <end position="253"/>
    </location>
</feature>
<keyword evidence="1" id="KW-0812">Transmembrane</keyword>
<gene>
    <name evidence="2" type="ORF">KZ820_17500</name>
</gene>
<evidence type="ECO:0000313" key="3">
    <source>
        <dbReference type="Proteomes" id="UP000759103"/>
    </source>
</evidence>
<reference evidence="2 3" key="1">
    <citation type="submission" date="2021-07" db="EMBL/GenBank/DDBJ databases">
        <title>Sphingomonas sp.</title>
        <authorList>
            <person name="Feng G."/>
            <person name="Li J."/>
            <person name="Pan M."/>
        </authorList>
    </citation>
    <scope>NUCLEOTIDE SEQUENCE [LARGE SCALE GENOMIC DNA]</scope>
    <source>
        <strain evidence="2 3">RRHST34</strain>
    </source>
</reference>
<protein>
    <submittedName>
        <fullName evidence="2">DUF2029 domain-containing protein</fullName>
    </submittedName>
</protein>
<accession>A0ABS7BSG3</accession>
<keyword evidence="3" id="KW-1185">Reference proteome</keyword>
<dbReference type="EMBL" id="JAHXZN010000008">
    <property type="protein sequence ID" value="MBW6532540.1"/>
    <property type="molecule type" value="Genomic_DNA"/>
</dbReference>
<name>A0ABS7BSG3_9SPHN</name>
<feature type="transmembrane region" description="Helical" evidence="1">
    <location>
        <begin position="64"/>
        <end position="85"/>
    </location>
</feature>
<comment type="caution">
    <text evidence="2">The sequence shown here is derived from an EMBL/GenBank/DDBJ whole genome shotgun (WGS) entry which is preliminary data.</text>
</comment>